<organism evidence="7 8">
    <name type="scientific">Oceanidesulfovibrio marinus</name>
    <dbReference type="NCBI Taxonomy" id="370038"/>
    <lineage>
        <taxon>Bacteria</taxon>
        <taxon>Pseudomonadati</taxon>
        <taxon>Thermodesulfobacteriota</taxon>
        <taxon>Desulfovibrionia</taxon>
        <taxon>Desulfovibrionales</taxon>
        <taxon>Desulfovibrionaceae</taxon>
        <taxon>Oceanidesulfovibrio</taxon>
    </lineage>
</organism>
<reference evidence="6 9" key="2">
    <citation type="submission" date="2019-04" db="EMBL/GenBank/DDBJ databases">
        <title>Isolation and culture of sulfate reducing bacteria from the cold seep of the South China Sea.</title>
        <authorList>
            <person name="Sun C."/>
            <person name="Liu R."/>
        </authorList>
    </citation>
    <scope>NUCLEOTIDE SEQUENCE [LARGE SCALE GENOMIC DNA]</scope>
    <source>
        <strain evidence="6 9">CS1</strain>
    </source>
</reference>
<feature type="domain" description="Leucine-binding protein" evidence="5">
    <location>
        <begin position="288"/>
        <end position="613"/>
    </location>
</feature>
<dbReference type="Gene3D" id="3.40.50.2300">
    <property type="match status" value="2"/>
</dbReference>
<dbReference type="Proteomes" id="UP000434052">
    <property type="component" value="Unassembled WGS sequence"/>
</dbReference>
<dbReference type="EMBL" id="CP039543">
    <property type="protein sequence ID" value="QJT10889.1"/>
    <property type="molecule type" value="Genomic_DNA"/>
</dbReference>
<evidence type="ECO:0000313" key="7">
    <source>
        <dbReference type="EMBL" id="TVM30510.1"/>
    </source>
</evidence>
<dbReference type="InterPro" id="IPR028081">
    <property type="entry name" value="Leu-bd"/>
</dbReference>
<comment type="similarity">
    <text evidence="1">Belongs to the leucine-binding protein family.</text>
</comment>
<dbReference type="EMBL" id="QMIF01000022">
    <property type="protein sequence ID" value="TVM30510.1"/>
    <property type="molecule type" value="Genomic_DNA"/>
</dbReference>
<evidence type="ECO:0000256" key="1">
    <source>
        <dbReference type="ARBA" id="ARBA00010062"/>
    </source>
</evidence>
<evidence type="ECO:0000256" key="2">
    <source>
        <dbReference type="ARBA" id="ARBA00022729"/>
    </source>
</evidence>
<evidence type="ECO:0000313" key="8">
    <source>
        <dbReference type="Proteomes" id="UP000434052"/>
    </source>
</evidence>
<evidence type="ECO:0000256" key="4">
    <source>
        <dbReference type="SAM" id="SignalP"/>
    </source>
</evidence>
<accession>A0A6P1ZBK3</accession>
<feature type="signal peptide" evidence="4">
    <location>
        <begin position="1"/>
        <end position="25"/>
    </location>
</feature>
<feature type="chain" id="PRO_5030159337" description="Leucine-binding protein domain-containing protein" evidence="4">
    <location>
        <begin position="26"/>
        <end position="650"/>
    </location>
</feature>
<dbReference type="OrthoDB" id="5410879at2"/>
<evidence type="ECO:0000313" key="9">
    <source>
        <dbReference type="Proteomes" id="UP000503251"/>
    </source>
</evidence>
<dbReference type="CDD" id="cd06339">
    <property type="entry name" value="PBP1_YraM_LppC_lipoprotein-like"/>
    <property type="match status" value="1"/>
</dbReference>
<dbReference type="Proteomes" id="UP000503251">
    <property type="component" value="Chromosome"/>
</dbReference>
<dbReference type="SUPFAM" id="SSF53822">
    <property type="entry name" value="Periplasmic binding protein-like I"/>
    <property type="match status" value="1"/>
</dbReference>
<dbReference type="InterPro" id="IPR028082">
    <property type="entry name" value="Peripla_BP_I"/>
</dbReference>
<sequence length="650" mass="71635">MKKSPRMTRSTVRCLAACALLVLFAAGCPMKAPLPQQPTGPAVEAPLEQRADNAWRAGDMGESELLYQRLLQQSDLTQDLRVLAWDRYMQSALANSHFHAVIGNIETYRAAVPGGAQYAPWQDAYLRAIEGVGDTEAKRANAARIVDDASLPPLMRAKAGAILAGYYWRMADLQSALQVLDDLSAEFPARGVQFQATLESKLFDELATVDQSNLDAMGFLIPPTQQNAFPATIIELEHARRLAKTPGGMLQARQIVDTIRPLLADPALADRVFMAATPKYEGVEGLALALPLSGPFKSIGWKIMQGANLAQAELSSMGYDVAVEALNTDSADWIQKVRDLPAQYHIIGGPLRLSEVSQLQDSGLLQSRAFFTFLNSTGELTEGYDAWRFFSSPQDQVRALVNFAATRNGVRQAAILYPDEPFGRKMGELFSEQARASGMEITAMRAYPPKDQSSWYDIVGQLVATAQFDAVFIPGDWEHAKMLVPNFVYHKRGDVLVLGPALWAQTLSRQSYVVENDFRYTAFPGAWWSGNTAPAAQSMDTQAAQKNIEVDFWVALGYDFVRFANAFGTLPQAWTAQDVNQRLQESAQLINWAEAPITWSPQGMAEQDLFLFRPTLQGFTLYDDATTGAPAQPEQPVYGPKTRQPTPNLP</sequence>
<keyword evidence="2 4" id="KW-0732">Signal</keyword>
<keyword evidence="9" id="KW-1185">Reference proteome</keyword>
<gene>
    <name evidence="7" type="ORF">DQK91_20595</name>
    <name evidence="6" type="ORF">E8L03_19095</name>
</gene>
<protein>
    <recommendedName>
        <fullName evidence="5">Leucine-binding protein domain-containing protein</fullName>
    </recommendedName>
</protein>
<evidence type="ECO:0000259" key="5">
    <source>
        <dbReference type="Pfam" id="PF13458"/>
    </source>
</evidence>
<dbReference type="Pfam" id="PF13458">
    <property type="entry name" value="Peripla_BP_6"/>
    <property type="match status" value="1"/>
</dbReference>
<dbReference type="RefSeq" id="WP_144307297.1">
    <property type="nucleotide sequence ID" value="NZ_CP039543.1"/>
</dbReference>
<evidence type="ECO:0000313" key="6">
    <source>
        <dbReference type="EMBL" id="QJT10889.1"/>
    </source>
</evidence>
<reference evidence="7 8" key="1">
    <citation type="submission" date="2018-06" db="EMBL/GenBank/DDBJ databases">
        <title>Complete genome of Desulfovibrio marinus P48SEP.</title>
        <authorList>
            <person name="Crispim J.S."/>
            <person name="Vidigal P.M.P."/>
            <person name="Silva L.C.F."/>
            <person name="Araujo L.C."/>
            <person name="Laguardia C.N."/>
            <person name="Dias R.S."/>
            <person name="Sousa M.P."/>
            <person name="Paula S.O."/>
            <person name="Silva C."/>
        </authorList>
    </citation>
    <scope>NUCLEOTIDE SEQUENCE [LARGE SCALE GENOMIC DNA]</scope>
    <source>
        <strain evidence="7 8">P48SEP</strain>
    </source>
</reference>
<name>A0A6P1ZBK3_9BACT</name>
<proteinExistence type="inferred from homology"/>
<feature type="region of interest" description="Disordered" evidence="3">
    <location>
        <begin position="623"/>
        <end position="650"/>
    </location>
</feature>
<dbReference type="PROSITE" id="PS51257">
    <property type="entry name" value="PROKAR_LIPOPROTEIN"/>
    <property type="match status" value="1"/>
</dbReference>
<evidence type="ECO:0000256" key="3">
    <source>
        <dbReference type="SAM" id="MobiDB-lite"/>
    </source>
</evidence>
<dbReference type="AlphaFoldDB" id="A0A6P1ZBK3"/>